<gene>
    <name evidence="1" type="ORF">G4V63_14520</name>
</gene>
<comment type="caution">
    <text evidence="1">The sequence shown here is derived from an EMBL/GenBank/DDBJ whole genome shotgun (WGS) entry which is preliminary data.</text>
</comment>
<dbReference type="InterPro" id="IPR025127">
    <property type="entry name" value="DUF4054"/>
</dbReference>
<dbReference type="AlphaFoldDB" id="A0A7C9RGL7"/>
<dbReference type="Pfam" id="PF13262">
    <property type="entry name" value="DUF4054"/>
    <property type="match status" value="1"/>
</dbReference>
<keyword evidence="2" id="KW-1185">Reference proteome</keyword>
<reference evidence="1" key="1">
    <citation type="submission" date="2020-02" db="EMBL/GenBank/DDBJ databases">
        <title>Draft genome sequence of Candidatus Afipia apatlaquensis IBT-C3, a potential strain for decolorization of textile dyes.</title>
        <authorList>
            <person name="Sanchez-Reyes A."/>
            <person name="Breton-Deval L."/>
            <person name="Mangelson H."/>
            <person name="Sanchez-Flores A."/>
        </authorList>
    </citation>
    <scope>NUCLEOTIDE SEQUENCE [LARGE SCALE GENOMIC DNA]</scope>
    <source>
        <strain evidence="1">IBT-C3</strain>
    </source>
</reference>
<evidence type="ECO:0000313" key="1">
    <source>
        <dbReference type="EMBL" id="NGX96380.1"/>
    </source>
</evidence>
<sequence>MAIVAFDPVAFKAAYPEFVTTSDARCTAMFTMAAAGILDNTDNSPVMALDYRTQLFWLLVAHLLTLFAVGADGSERPVGRVDTATEGSVSVGFAYELPQGSAMAAWFNQTKYGALYWMMTAQFRSMKYFVAGDSGVGFSRDFRAAPFNVPAGVINP</sequence>
<protein>
    <submittedName>
        <fullName evidence="1">DUF4054 domain-containing protein</fullName>
    </submittedName>
</protein>
<dbReference type="Proteomes" id="UP000480266">
    <property type="component" value="Unassembled WGS sequence"/>
</dbReference>
<name>A0A7C9RGL7_9BRAD</name>
<proteinExistence type="predicted"/>
<dbReference type="EMBL" id="JAAMRR010000746">
    <property type="protein sequence ID" value="NGX96380.1"/>
    <property type="molecule type" value="Genomic_DNA"/>
</dbReference>
<accession>A0A7C9RGL7</accession>
<evidence type="ECO:0000313" key="2">
    <source>
        <dbReference type="Proteomes" id="UP000480266"/>
    </source>
</evidence>
<organism evidence="1 2">
    <name type="scientific">Candidatus Afipia apatlaquensis</name>
    <dbReference type="NCBI Taxonomy" id="2712852"/>
    <lineage>
        <taxon>Bacteria</taxon>
        <taxon>Pseudomonadati</taxon>
        <taxon>Pseudomonadota</taxon>
        <taxon>Alphaproteobacteria</taxon>
        <taxon>Hyphomicrobiales</taxon>
        <taxon>Nitrobacteraceae</taxon>
        <taxon>Afipia</taxon>
    </lineage>
</organism>